<dbReference type="STRING" id="1480694.DC28_10355"/>
<proteinExistence type="predicted"/>
<evidence type="ECO:0000256" key="1">
    <source>
        <dbReference type="SAM" id="Phobius"/>
    </source>
</evidence>
<dbReference type="AlphaFoldDB" id="A0A098QV98"/>
<dbReference type="InterPro" id="IPR003675">
    <property type="entry name" value="Rce1/LyrA-like_dom"/>
</dbReference>
<feature type="transmembrane region" description="Helical" evidence="1">
    <location>
        <begin position="92"/>
        <end position="111"/>
    </location>
</feature>
<dbReference type="GO" id="GO:0080120">
    <property type="term" value="P:CAAX-box protein maturation"/>
    <property type="evidence" value="ECO:0007669"/>
    <property type="project" value="UniProtKB-ARBA"/>
</dbReference>
<dbReference type="Pfam" id="PF02517">
    <property type="entry name" value="Rce1-like"/>
    <property type="match status" value="1"/>
</dbReference>
<protein>
    <recommendedName>
        <fullName evidence="2">CAAX prenyl protease 2/Lysostaphin resistance protein A-like domain-containing protein</fullName>
    </recommendedName>
</protein>
<keyword evidence="4" id="KW-1185">Reference proteome</keyword>
<organism evidence="3 4">
    <name type="scientific">Spirochaeta lutea</name>
    <dbReference type="NCBI Taxonomy" id="1480694"/>
    <lineage>
        <taxon>Bacteria</taxon>
        <taxon>Pseudomonadati</taxon>
        <taxon>Spirochaetota</taxon>
        <taxon>Spirochaetia</taxon>
        <taxon>Spirochaetales</taxon>
        <taxon>Spirochaetaceae</taxon>
        <taxon>Spirochaeta</taxon>
    </lineage>
</organism>
<accession>A0A098QV98</accession>
<keyword evidence="1" id="KW-0812">Transmembrane</keyword>
<dbReference type="GO" id="GO:0004175">
    <property type="term" value="F:endopeptidase activity"/>
    <property type="evidence" value="ECO:0007669"/>
    <property type="project" value="UniProtKB-ARBA"/>
</dbReference>
<feature type="transmembrane region" description="Helical" evidence="1">
    <location>
        <begin position="7"/>
        <end position="24"/>
    </location>
</feature>
<feature type="transmembrane region" description="Helical" evidence="1">
    <location>
        <begin position="131"/>
        <end position="148"/>
    </location>
</feature>
<keyword evidence="1" id="KW-0472">Membrane</keyword>
<feature type="transmembrane region" description="Helical" evidence="1">
    <location>
        <begin position="54"/>
        <end position="72"/>
    </location>
</feature>
<evidence type="ECO:0000313" key="4">
    <source>
        <dbReference type="Proteomes" id="UP000029692"/>
    </source>
</evidence>
<feature type="transmembrane region" description="Helical" evidence="1">
    <location>
        <begin position="204"/>
        <end position="226"/>
    </location>
</feature>
<evidence type="ECO:0000259" key="2">
    <source>
        <dbReference type="Pfam" id="PF02517"/>
    </source>
</evidence>
<gene>
    <name evidence="3" type="ORF">DC28_10355</name>
</gene>
<dbReference type="RefSeq" id="WP_037548093.1">
    <property type="nucleotide sequence ID" value="NZ_JNUP01000065.1"/>
</dbReference>
<feature type="transmembrane region" description="Helical" evidence="1">
    <location>
        <begin position="232"/>
        <end position="250"/>
    </location>
</feature>
<reference evidence="3 4" key="1">
    <citation type="submission" date="2014-05" db="EMBL/GenBank/DDBJ databases">
        <title>De novo Genome Sequence of Spirocheata sp.</title>
        <authorList>
            <person name="Shivani Y."/>
            <person name="Subhash Y."/>
            <person name="Tushar L."/>
            <person name="Sasikala C."/>
            <person name="Ramana C.V."/>
        </authorList>
    </citation>
    <scope>NUCLEOTIDE SEQUENCE [LARGE SCALE GENOMIC DNA]</scope>
    <source>
        <strain evidence="3 4">JC230</strain>
    </source>
</reference>
<keyword evidence="1" id="KW-1133">Transmembrane helix</keyword>
<dbReference type="OrthoDB" id="9907026at2"/>
<name>A0A098QV98_9SPIO</name>
<feature type="transmembrane region" description="Helical" evidence="1">
    <location>
        <begin position="255"/>
        <end position="276"/>
    </location>
</feature>
<dbReference type="Proteomes" id="UP000029692">
    <property type="component" value="Unassembled WGS sequence"/>
</dbReference>
<feature type="domain" description="CAAX prenyl protease 2/Lysostaphin resistance protein A-like" evidence="2">
    <location>
        <begin position="151"/>
        <end position="265"/>
    </location>
</feature>
<comment type="caution">
    <text evidence="3">The sequence shown here is derived from an EMBL/GenBank/DDBJ whole genome shotgun (WGS) entry which is preliminary data.</text>
</comment>
<sequence>MTSQLRRFILLGGITLAISGYVYLNLPLAQVPWIARVLGLGNLPGDLPWYANRFGSAFLLMGLVPMGLFRLLGWRWNQAYLRPRGEFITDPVYWVLVAGFLGVIALSAGSPPIRGFYPFSKTLGEMAAQDGWGYFLIHGVLYVGLYYLPWEILFRGILIGGLIQEPGSMTRVEARAGLGRRPAGAGEAAGEVPGRRDGKGSLRAWKASLAGPLGLAGVQVLPTVLLHINHPFSEVAGAVVFGLVAGLMVVRYRSILPVLVLHGAAGLLTDGIIIAAG</sequence>
<evidence type="ECO:0000313" key="3">
    <source>
        <dbReference type="EMBL" id="KGE71659.1"/>
    </source>
</evidence>
<dbReference type="EMBL" id="JNUP01000065">
    <property type="protein sequence ID" value="KGE71659.1"/>
    <property type="molecule type" value="Genomic_DNA"/>
</dbReference>